<dbReference type="InterPro" id="IPR011846">
    <property type="entry name" value="Cyd_oper_YbgE"/>
</dbReference>
<keyword evidence="1" id="KW-0472">Membrane</keyword>
<dbReference type="AlphaFoldDB" id="J9CA62"/>
<dbReference type="Pfam" id="PF09600">
    <property type="entry name" value="Cyd_oper_YbgE"/>
    <property type="match status" value="1"/>
</dbReference>
<keyword evidence="1" id="KW-1133">Transmembrane helix</keyword>
<reference evidence="2" key="1">
    <citation type="journal article" date="2012" name="PLoS ONE">
        <title>Gene sets for utilization of primary and secondary nutrition supplies in the distal gut of endangered iberian lynx.</title>
        <authorList>
            <person name="Alcaide M."/>
            <person name="Messina E."/>
            <person name="Richter M."/>
            <person name="Bargiela R."/>
            <person name="Peplies J."/>
            <person name="Huws S.A."/>
            <person name="Newbold C.J."/>
            <person name="Golyshin P.N."/>
            <person name="Simon M.A."/>
            <person name="Lopez G."/>
            <person name="Yakimov M.M."/>
            <person name="Ferrer M."/>
        </authorList>
    </citation>
    <scope>NUCLEOTIDE SEQUENCE</scope>
</reference>
<keyword evidence="1" id="KW-0812">Transmembrane</keyword>
<name>J9CA62_9ZZZZ</name>
<evidence type="ECO:0000256" key="1">
    <source>
        <dbReference type="SAM" id="Phobius"/>
    </source>
</evidence>
<accession>J9CA62</accession>
<comment type="caution">
    <text evidence="2">The sequence shown here is derived from an EMBL/GenBank/DDBJ whole genome shotgun (WGS) entry which is preliminary data.</text>
</comment>
<evidence type="ECO:0000313" key="2">
    <source>
        <dbReference type="EMBL" id="EJW96815.1"/>
    </source>
</evidence>
<sequence>TLTALAVMGLVVLYPRAIAEDGASVPHGSFVLLMMGMSVCYIVGFGFVPKNKLLRSLFSAPVGWFLTALGLYLVFGR</sequence>
<dbReference type="EMBL" id="AMCI01005089">
    <property type="protein sequence ID" value="EJW96815.1"/>
    <property type="molecule type" value="Genomic_DNA"/>
</dbReference>
<gene>
    <name evidence="2" type="ORF">EVA_15079</name>
</gene>
<organism evidence="2">
    <name type="scientific">gut metagenome</name>
    <dbReference type="NCBI Taxonomy" id="749906"/>
    <lineage>
        <taxon>unclassified sequences</taxon>
        <taxon>metagenomes</taxon>
        <taxon>organismal metagenomes</taxon>
    </lineage>
</organism>
<feature type="non-terminal residue" evidence="2">
    <location>
        <position position="1"/>
    </location>
</feature>
<feature type="transmembrane region" description="Helical" evidence="1">
    <location>
        <begin position="29"/>
        <end position="48"/>
    </location>
</feature>
<proteinExistence type="predicted"/>
<protein>
    <submittedName>
        <fullName evidence="2">Cyd operon protein YbgE</fullName>
    </submittedName>
</protein>
<feature type="transmembrane region" description="Helical" evidence="1">
    <location>
        <begin position="57"/>
        <end position="75"/>
    </location>
</feature>